<accession>A0A6H1ZY00</accession>
<evidence type="ECO:0000259" key="1">
    <source>
        <dbReference type="SMART" id="SM00834"/>
    </source>
</evidence>
<dbReference type="EMBL" id="MT144316">
    <property type="protein sequence ID" value="QJA52145.1"/>
    <property type="molecule type" value="Genomic_DNA"/>
</dbReference>
<evidence type="ECO:0000313" key="2">
    <source>
        <dbReference type="EMBL" id="QJA52145.1"/>
    </source>
</evidence>
<sequence>MPVYNYQCGSCGNRIEIVQSFSGGIPLCCGKDMGRLPTAPAMIVMKGTHSEGYKRDYAKDYRRRLAEAS</sequence>
<dbReference type="SMART" id="SM00834">
    <property type="entry name" value="CxxC_CXXC_SSSS"/>
    <property type="match status" value="1"/>
</dbReference>
<organism evidence="2">
    <name type="scientific">viral metagenome</name>
    <dbReference type="NCBI Taxonomy" id="1070528"/>
    <lineage>
        <taxon>unclassified sequences</taxon>
        <taxon>metagenomes</taxon>
        <taxon>organismal metagenomes</taxon>
    </lineage>
</organism>
<dbReference type="Gene3D" id="2.20.28.100">
    <property type="entry name" value="Desulphoferrodoxin, N-terminal domain"/>
    <property type="match status" value="1"/>
</dbReference>
<protein>
    <recommendedName>
        <fullName evidence="1">Putative regulatory protein FmdB zinc ribbon domain-containing protein</fullName>
    </recommendedName>
</protein>
<feature type="domain" description="Putative regulatory protein FmdB zinc ribbon" evidence="1">
    <location>
        <begin position="1"/>
        <end position="38"/>
    </location>
</feature>
<dbReference type="SUPFAM" id="SSF57802">
    <property type="entry name" value="Rubredoxin-like"/>
    <property type="match status" value="1"/>
</dbReference>
<dbReference type="InterPro" id="IPR038094">
    <property type="entry name" value="Desulfoferrodoxin_N_sf"/>
</dbReference>
<proteinExistence type="predicted"/>
<gene>
    <name evidence="2" type="ORF">TM448A02503_0009</name>
</gene>
<dbReference type="AlphaFoldDB" id="A0A6H1ZY00"/>
<name>A0A6H1ZY00_9ZZZZ</name>
<dbReference type="NCBIfam" id="TIGR02605">
    <property type="entry name" value="CxxC_CxxC_SSSS"/>
    <property type="match status" value="1"/>
</dbReference>
<dbReference type="InterPro" id="IPR013429">
    <property type="entry name" value="Regulatory_FmdB_Zinc_ribbon"/>
</dbReference>
<reference evidence="2" key="1">
    <citation type="submission" date="2020-03" db="EMBL/GenBank/DDBJ databases">
        <title>The deep terrestrial virosphere.</title>
        <authorList>
            <person name="Holmfeldt K."/>
            <person name="Nilsson E."/>
            <person name="Simone D."/>
            <person name="Lopez-Fernandez M."/>
            <person name="Wu X."/>
            <person name="de Brujin I."/>
            <person name="Lundin D."/>
            <person name="Andersson A."/>
            <person name="Bertilsson S."/>
            <person name="Dopson M."/>
        </authorList>
    </citation>
    <scope>NUCLEOTIDE SEQUENCE</scope>
    <source>
        <strain evidence="2">TM448A02503</strain>
    </source>
</reference>